<dbReference type="RefSeq" id="WP_176164667.1">
    <property type="nucleotide sequence ID" value="NZ_CP054929.1"/>
</dbReference>
<dbReference type="InterPro" id="IPR050267">
    <property type="entry name" value="Anti-sigma-factor_SerPK"/>
</dbReference>
<dbReference type="PANTHER" id="PTHR35526">
    <property type="entry name" value="ANTI-SIGMA-F FACTOR RSBW-RELATED"/>
    <property type="match status" value="1"/>
</dbReference>
<dbReference type="PANTHER" id="PTHR35526:SF3">
    <property type="entry name" value="ANTI-SIGMA-F FACTOR RSBW"/>
    <property type="match status" value="1"/>
</dbReference>
<dbReference type="GO" id="GO:0005524">
    <property type="term" value="F:ATP binding"/>
    <property type="evidence" value="ECO:0007669"/>
    <property type="project" value="UniProtKB-KW"/>
</dbReference>
<protein>
    <submittedName>
        <fullName evidence="3">ATP-binding protein</fullName>
    </submittedName>
</protein>
<accession>A0A7H8NEN5</accession>
<dbReference type="InterPro" id="IPR003594">
    <property type="entry name" value="HATPase_dom"/>
</dbReference>
<evidence type="ECO:0000256" key="1">
    <source>
        <dbReference type="ARBA" id="ARBA00022527"/>
    </source>
</evidence>
<dbReference type="AlphaFoldDB" id="A0A7H8NEN5"/>
<dbReference type="GO" id="GO:0004674">
    <property type="term" value="F:protein serine/threonine kinase activity"/>
    <property type="evidence" value="ECO:0007669"/>
    <property type="project" value="UniProtKB-KW"/>
</dbReference>
<reference evidence="3 4" key="1">
    <citation type="submission" date="2020-06" db="EMBL/GenBank/DDBJ databases">
        <title>Genome mining for natural products.</title>
        <authorList>
            <person name="Zhang B."/>
            <person name="Shi J."/>
            <person name="Ge H."/>
        </authorList>
    </citation>
    <scope>NUCLEOTIDE SEQUENCE [LARGE SCALE GENOMIC DNA]</scope>
    <source>
        <strain evidence="3 4">NA00687</strain>
    </source>
</reference>
<evidence type="ECO:0000313" key="4">
    <source>
        <dbReference type="Proteomes" id="UP000509303"/>
    </source>
</evidence>
<organism evidence="3 4">
    <name type="scientific">Streptomyces buecherae</name>
    <dbReference type="NCBI Taxonomy" id="2763006"/>
    <lineage>
        <taxon>Bacteria</taxon>
        <taxon>Bacillati</taxon>
        <taxon>Actinomycetota</taxon>
        <taxon>Actinomycetes</taxon>
        <taxon>Kitasatosporales</taxon>
        <taxon>Streptomycetaceae</taxon>
        <taxon>Streptomyces</taxon>
    </lineage>
</organism>
<dbReference type="Gene3D" id="3.30.565.10">
    <property type="entry name" value="Histidine kinase-like ATPase, C-terminal domain"/>
    <property type="match status" value="1"/>
</dbReference>
<feature type="domain" description="Histidine kinase/HSP90-like ATPase" evidence="2">
    <location>
        <begin position="12"/>
        <end position="125"/>
    </location>
</feature>
<keyword evidence="1" id="KW-0418">Kinase</keyword>
<dbReference type="Proteomes" id="UP000509303">
    <property type="component" value="Chromosome"/>
</dbReference>
<keyword evidence="4" id="KW-1185">Reference proteome</keyword>
<keyword evidence="3" id="KW-0547">Nucleotide-binding</keyword>
<dbReference type="EMBL" id="CP054929">
    <property type="protein sequence ID" value="QKW52957.1"/>
    <property type="molecule type" value="Genomic_DNA"/>
</dbReference>
<evidence type="ECO:0000313" key="3">
    <source>
        <dbReference type="EMBL" id="QKW52957.1"/>
    </source>
</evidence>
<evidence type="ECO:0000259" key="2">
    <source>
        <dbReference type="Pfam" id="PF13581"/>
    </source>
</evidence>
<sequence>MTRQLRRGELTGISDVRRALRELLRQWGGSPEQAHVAELLTSELTTNALVHTDGGAVVRARLPRGTHAQVGGRLLVEVRDFADGMPRPRRETPDAGTSGRGLLLVEAMAETWGVREHGAGKVIWFELAADAPN</sequence>
<gene>
    <name evidence="3" type="ORF">HUT08_29260</name>
</gene>
<dbReference type="Pfam" id="PF13581">
    <property type="entry name" value="HATPase_c_2"/>
    <property type="match status" value="1"/>
</dbReference>
<dbReference type="SUPFAM" id="SSF55874">
    <property type="entry name" value="ATPase domain of HSP90 chaperone/DNA topoisomerase II/histidine kinase"/>
    <property type="match status" value="1"/>
</dbReference>
<keyword evidence="3" id="KW-0067">ATP-binding</keyword>
<keyword evidence="1" id="KW-0723">Serine/threonine-protein kinase</keyword>
<dbReference type="InterPro" id="IPR036890">
    <property type="entry name" value="HATPase_C_sf"/>
</dbReference>
<proteinExistence type="predicted"/>
<dbReference type="CDD" id="cd16936">
    <property type="entry name" value="HATPase_RsbW-like"/>
    <property type="match status" value="1"/>
</dbReference>
<keyword evidence="1" id="KW-0808">Transferase</keyword>
<name>A0A7H8NEN5_9ACTN</name>